<feature type="transmembrane region" description="Helical" evidence="8">
    <location>
        <begin position="363"/>
        <end position="384"/>
    </location>
</feature>
<dbReference type="EMBL" id="CP098023">
    <property type="protein sequence ID" value="WKD50299.1"/>
    <property type="molecule type" value="Genomic_DNA"/>
</dbReference>
<keyword evidence="4" id="KW-1003">Cell membrane</keyword>
<organism evidence="9 10">
    <name type="scientific">Microbulbifer spongiae</name>
    <dbReference type="NCBI Taxonomy" id="2944933"/>
    <lineage>
        <taxon>Bacteria</taxon>
        <taxon>Pseudomonadati</taxon>
        <taxon>Pseudomonadota</taxon>
        <taxon>Gammaproteobacteria</taxon>
        <taxon>Cellvibrionales</taxon>
        <taxon>Microbulbiferaceae</taxon>
        <taxon>Microbulbifer</taxon>
    </lineage>
</organism>
<dbReference type="PANTHER" id="PTHR30330">
    <property type="entry name" value="AGSS FAMILY TRANSPORTER, SODIUM-ALANINE"/>
    <property type="match status" value="1"/>
</dbReference>
<evidence type="ECO:0000256" key="4">
    <source>
        <dbReference type="ARBA" id="ARBA00022475"/>
    </source>
</evidence>
<evidence type="ECO:0000256" key="5">
    <source>
        <dbReference type="ARBA" id="ARBA00022692"/>
    </source>
</evidence>
<dbReference type="RefSeq" id="WP_301416457.1">
    <property type="nucleotide sequence ID" value="NZ_CP098023.1"/>
</dbReference>
<gene>
    <name evidence="9" type="ORF">M8T91_02385</name>
</gene>
<evidence type="ECO:0000313" key="10">
    <source>
        <dbReference type="Proteomes" id="UP001321520"/>
    </source>
</evidence>
<feature type="transmembrane region" description="Helical" evidence="8">
    <location>
        <begin position="101"/>
        <end position="124"/>
    </location>
</feature>
<evidence type="ECO:0000256" key="3">
    <source>
        <dbReference type="ARBA" id="ARBA00022448"/>
    </source>
</evidence>
<keyword evidence="8" id="KW-0769">Symport</keyword>
<evidence type="ECO:0000256" key="2">
    <source>
        <dbReference type="ARBA" id="ARBA00009261"/>
    </source>
</evidence>
<dbReference type="Pfam" id="PF01235">
    <property type="entry name" value="Na_Ala_symp"/>
    <property type="match status" value="1"/>
</dbReference>
<feature type="transmembrane region" description="Helical" evidence="8">
    <location>
        <begin position="252"/>
        <end position="277"/>
    </location>
</feature>
<comment type="subcellular location">
    <subcellularLocation>
        <location evidence="8">Cell inner membrane</location>
        <topology evidence="8">Multi-pass membrane protein</topology>
    </subcellularLocation>
    <subcellularLocation>
        <location evidence="1">Cell membrane</location>
        <topology evidence="1">Multi-pass membrane protein</topology>
    </subcellularLocation>
</comment>
<name>A0ABY9EFH7_9GAMM</name>
<dbReference type="NCBIfam" id="TIGR00835">
    <property type="entry name" value="agcS"/>
    <property type="match status" value="1"/>
</dbReference>
<dbReference type="Gene3D" id="1.20.1740.10">
    <property type="entry name" value="Amino acid/polyamine transporter I"/>
    <property type="match status" value="1"/>
</dbReference>
<feature type="transmembrane region" description="Helical" evidence="8">
    <location>
        <begin position="224"/>
        <end position="246"/>
    </location>
</feature>
<keyword evidence="10" id="KW-1185">Reference proteome</keyword>
<feature type="transmembrane region" description="Helical" evidence="8">
    <location>
        <begin position="310"/>
        <end position="333"/>
    </location>
</feature>
<evidence type="ECO:0000256" key="8">
    <source>
        <dbReference type="RuleBase" id="RU363064"/>
    </source>
</evidence>
<evidence type="ECO:0000256" key="7">
    <source>
        <dbReference type="ARBA" id="ARBA00023136"/>
    </source>
</evidence>
<dbReference type="InterPro" id="IPR001463">
    <property type="entry name" value="Na/Ala_symport"/>
</dbReference>
<feature type="transmembrane region" description="Helical" evidence="8">
    <location>
        <begin position="396"/>
        <end position="416"/>
    </location>
</feature>
<keyword evidence="7 8" id="KW-0472">Membrane</keyword>
<feature type="transmembrane region" description="Helical" evidence="8">
    <location>
        <begin position="188"/>
        <end position="212"/>
    </location>
</feature>
<keyword evidence="3 8" id="KW-0813">Transport</keyword>
<feature type="transmembrane region" description="Helical" evidence="8">
    <location>
        <begin position="149"/>
        <end position="168"/>
    </location>
</feature>
<keyword evidence="5 8" id="KW-0812">Transmembrane</keyword>
<proteinExistence type="inferred from homology"/>
<feature type="transmembrane region" description="Helical" evidence="8">
    <location>
        <begin position="12"/>
        <end position="37"/>
    </location>
</feature>
<feature type="transmembrane region" description="Helical" evidence="8">
    <location>
        <begin position="75"/>
        <end position="95"/>
    </location>
</feature>
<dbReference type="PRINTS" id="PR00175">
    <property type="entry name" value="NAALASMPORT"/>
</dbReference>
<dbReference type="Proteomes" id="UP001321520">
    <property type="component" value="Chromosome"/>
</dbReference>
<comment type="similarity">
    <text evidence="2 8">Belongs to the alanine or glycine:cation symporter (AGCS) (TC 2.A.25) family.</text>
</comment>
<sequence>MPFFNTLDSALQAFAGFVWGPPLLVLLLGGGLALLVYSRGRPYRHLGHSIGLLSGRYNDPGDPGQVSHSQALSTALSGTLGLGNIAGVAIAITMGGPGAIFWMWATALVGVATKFYTATLAVMFRGRDALGELQGGPMYVIREGLGRRWMPLGVLFAVAGLCGMLPVFQSNQTTQLLRESFAEPLGWIAPGGSLAFDFAIGLLLAIASAFVIAGRIQRIGKFSVHIVPGMVLFYLALTLIVIASFWERVPAAFALIFTDAFSGQAVAGGALGTVITIGVSRGAFSNEAGIGTESLAHGAAKTREPVREGVVAMLGPIVDTLVVCTCTALVILLTGVWQQGEGVAGVTLTAQAFAQVFGRSGPILLLMMVLPLAFSTIVTCWYYGMKCYVFLFRGHWQNLYTALYMMLIVLGAVASLSAVNSIIIGMYAVMAVPTMLSTLFLAKHVNRAAHDYFTRTDAMHRPRSEELTSQ</sequence>
<reference evidence="9 10" key="1">
    <citation type="submission" date="2022-05" db="EMBL/GenBank/DDBJ databases">
        <title>Microbulbifer sp. nov., isolated from sponge.</title>
        <authorList>
            <person name="Gao L."/>
        </authorList>
    </citation>
    <scope>NUCLEOTIDE SEQUENCE [LARGE SCALE GENOMIC DNA]</scope>
    <source>
        <strain evidence="9 10">MI-G</strain>
    </source>
</reference>
<keyword evidence="6 8" id="KW-1133">Transmembrane helix</keyword>
<dbReference type="PANTHER" id="PTHR30330:SF3">
    <property type="entry name" value="TRANSCRIPTIONAL REGULATOR, LRP FAMILY"/>
    <property type="match status" value="1"/>
</dbReference>
<evidence type="ECO:0000256" key="6">
    <source>
        <dbReference type="ARBA" id="ARBA00022989"/>
    </source>
</evidence>
<evidence type="ECO:0000256" key="1">
    <source>
        <dbReference type="ARBA" id="ARBA00004651"/>
    </source>
</evidence>
<feature type="transmembrane region" description="Helical" evidence="8">
    <location>
        <begin position="422"/>
        <end position="442"/>
    </location>
</feature>
<accession>A0ABY9EFH7</accession>
<protein>
    <submittedName>
        <fullName evidence="9">Alanine:cation symporter family protein</fullName>
    </submittedName>
</protein>
<evidence type="ECO:0000313" key="9">
    <source>
        <dbReference type="EMBL" id="WKD50299.1"/>
    </source>
</evidence>
<keyword evidence="8" id="KW-0997">Cell inner membrane</keyword>